<dbReference type="OrthoDB" id="10158082at2759"/>
<feature type="signal peptide" evidence="1">
    <location>
        <begin position="1"/>
        <end position="19"/>
    </location>
</feature>
<dbReference type="EMBL" id="CAJNOJ010000489">
    <property type="protein sequence ID" value="CAF1466110.1"/>
    <property type="molecule type" value="Genomic_DNA"/>
</dbReference>
<protein>
    <submittedName>
        <fullName evidence="2">Uncharacterized protein</fullName>
    </submittedName>
</protein>
<reference evidence="2" key="1">
    <citation type="submission" date="2021-02" db="EMBL/GenBank/DDBJ databases">
        <authorList>
            <person name="Nowell W R."/>
        </authorList>
    </citation>
    <scope>NUCLEOTIDE SEQUENCE</scope>
</reference>
<evidence type="ECO:0000256" key="1">
    <source>
        <dbReference type="SAM" id="SignalP"/>
    </source>
</evidence>
<gene>
    <name evidence="2" type="ORF">EDS130_LOCUS40473</name>
</gene>
<organism evidence="2 3">
    <name type="scientific">Adineta ricciae</name>
    <name type="common">Rotifer</name>
    <dbReference type="NCBI Taxonomy" id="249248"/>
    <lineage>
        <taxon>Eukaryota</taxon>
        <taxon>Metazoa</taxon>
        <taxon>Spiralia</taxon>
        <taxon>Gnathifera</taxon>
        <taxon>Rotifera</taxon>
        <taxon>Eurotatoria</taxon>
        <taxon>Bdelloidea</taxon>
        <taxon>Adinetida</taxon>
        <taxon>Adinetidae</taxon>
        <taxon>Adineta</taxon>
    </lineage>
</organism>
<accession>A0A815QPN7</accession>
<proteinExistence type="predicted"/>
<evidence type="ECO:0000313" key="3">
    <source>
        <dbReference type="Proteomes" id="UP000663852"/>
    </source>
</evidence>
<name>A0A815QPN7_ADIRI</name>
<dbReference type="AlphaFoldDB" id="A0A815QPN7"/>
<comment type="caution">
    <text evidence="2">The sequence shown here is derived from an EMBL/GenBank/DDBJ whole genome shotgun (WGS) entry which is preliminary data.</text>
</comment>
<dbReference type="Proteomes" id="UP000663852">
    <property type="component" value="Unassembled WGS sequence"/>
</dbReference>
<sequence>MLIYIFTIICMTYVKVSLADGNVQMANPIIYWGKTFSPNMSTSLIEIRRQFLSSIPSIVDCALVCLHSSQCTIAVFDNQMYICSLFKETFYDGGQIISASSSEMATIIIPKSIPLLTGTGELVYLLWNTTAGQDSTPSTAGYYVGNYYAFFPPKNMLDNDLTTSVALYGVCGARMFGANCGENTGAYVVSNRGSFILDSFRVATGSFGSLRDPMIITIEGSNYTDYSLTLGSSWTLLYNGTTGLLSNPGRSTFGQTQILVNNTLSFKSYRFLFPLVRGNETCIEVTEIQVFARG</sequence>
<evidence type="ECO:0000313" key="2">
    <source>
        <dbReference type="EMBL" id="CAF1466110.1"/>
    </source>
</evidence>
<keyword evidence="1" id="KW-0732">Signal</keyword>
<feature type="chain" id="PRO_5032832083" evidence="1">
    <location>
        <begin position="20"/>
        <end position="294"/>
    </location>
</feature>